<name>A0A4R2E621_9BACT</name>
<organism evidence="1 2">
    <name type="scientific">Acetobacteroides hydrogenigenes</name>
    <dbReference type="NCBI Taxonomy" id="979970"/>
    <lineage>
        <taxon>Bacteria</taxon>
        <taxon>Pseudomonadati</taxon>
        <taxon>Bacteroidota</taxon>
        <taxon>Bacteroidia</taxon>
        <taxon>Bacteroidales</taxon>
        <taxon>Rikenellaceae</taxon>
        <taxon>Acetobacteroides</taxon>
    </lineage>
</organism>
<sequence length="39" mass="4182">MGINLAVVDMDGVQEACTKFLATTTHNCGNYYTVGNESI</sequence>
<evidence type="ECO:0000313" key="2">
    <source>
        <dbReference type="Proteomes" id="UP000294830"/>
    </source>
</evidence>
<gene>
    <name evidence="1" type="ORF">CLV25_11443</name>
</gene>
<evidence type="ECO:0000313" key="1">
    <source>
        <dbReference type="EMBL" id="TCN63888.1"/>
    </source>
</evidence>
<dbReference type="AlphaFoldDB" id="A0A4R2E621"/>
<dbReference type="Proteomes" id="UP000294830">
    <property type="component" value="Unassembled WGS sequence"/>
</dbReference>
<keyword evidence="2" id="KW-1185">Reference proteome</keyword>
<reference evidence="1 2" key="1">
    <citation type="submission" date="2019-03" db="EMBL/GenBank/DDBJ databases">
        <title>Genomic Encyclopedia of Archaeal and Bacterial Type Strains, Phase II (KMG-II): from individual species to whole genera.</title>
        <authorList>
            <person name="Goeker M."/>
        </authorList>
    </citation>
    <scope>NUCLEOTIDE SEQUENCE [LARGE SCALE GENOMIC DNA]</scope>
    <source>
        <strain evidence="1 2">RL-C</strain>
    </source>
</reference>
<accession>A0A4R2E621</accession>
<comment type="caution">
    <text evidence="1">The sequence shown here is derived from an EMBL/GenBank/DDBJ whole genome shotgun (WGS) entry which is preliminary data.</text>
</comment>
<protein>
    <submittedName>
        <fullName evidence="1">Uncharacterized protein</fullName>
    </submittedName>
</protein>
<dbReference type="EMBL" id="SLWB01000014">
    <property type="protein sequence ID" value="TCN63888.1"/>
    <property type="molecule type" value="Genomic_DNA"/>
</dbReference>
<proteinExistence type="predicted"/>